<dbReference type="InterPro" id="IPR027381">
    <property type="entry name" value="LytR/CpsA/Psr_C"/>
</dbReference>
<dbReference type="AlphaFoldDB" id="A0AAF0BX08"/>
<feature type="signal peptide" evidence="3">
    <location>
        <begin position="1"/>
        <end position="20"/>
    </location>
</feature>
<name>A0AAF0BX08_9ACTN</name>
<dbReference type="InterPro" id="IPR004474">
    <property type="entry name" value="LytR_CpsA_psr"/>
</dbReference>
<feature type="domain" description="Cell envelope-related transcriptional attenuator" evidence="4">
    <location>
        <begin position="83"/>
        <end position="240"/>
    </location>
</feature>
<comment type="similarity">
    <text evidence="1">Belongs to the LytR/CpsA/Psr (LCP) family.</text>
</comment>
<dbReference type="Gene3D" id="3.30.70.2390">
    <property type="match status" value="1"/>
</dbReference>
<reference evidence="6" key="1">
    <citation type="submission" date="2023-01" db="EMBL/GenBank/DDBJ databases">
        <title>The diversity of Class Acidimicrobiia in South China Sea sediment environments and the proposal of Iamia marina sp. nov., a novel species of the genus Iamia.</title>
        <authorList>
            <person name="He Y."/>
            <person name="Tian X."/>
        </authorList>
    </citation>
    <scope>NUCLEOTIDE SEQUENCE</scope>
    <source>
        <strain evidence="6">DSM 19957</strain>
    </source>
</reference>
<dbReference type="PANTHER" id="PTHR33392:SF6">
    <property type="entry name" value="POLYISOPRENYL-TEICHOIC ACID--PEPTIDOGLYCAN TEICHOIC ACID TRANSFERASE TAGU"/>
    <property type="match status" value="1"/>
</dbReference>
<keyword evidence="3" id="KW-0732">Signal</keyword>
<feature type="compositionally biased region" description="Low complexity" evidence="2">
    <location>
        <begin position="476"/>
        <end position="488"/>
    </location>
</feature>
<protein>
    <submittedName>
        <fullName evidence="6">LCP family protein</fullName>
    </submittedName>
</protein>
<dbReference type="Gene3D" id="3.40.630.190">
    <property type="entry name" value="LCP protein"/>
    <property type="match status" value="1"/>
</dbReference>
<sequence>MISLNAVALLAAAVTATTLAYSNDRVADITRTVIPRGVLRGTTGDEARSPTEVQNFLIVGVDDASGLEEGDKVKIRETEGKLTDTIMVLRLDPVAVTADLLSFPRDLYVPLAGTTASGRINSAFNAGGPVRLIQTIGEDFGIPIDHYVELDFAGFRELVEVVGGVPVQFPHPTRSQGSVELDIPNAGCWVLGPRQALGFARARKDYQVQDDEGTWHTDRGGDFSRVERQQLFVQLALRQAISQGARNPNTLRRLVELGARSLNVDAGLEPELVVDLGRAFDGFDPADLVTHTLPVDEAPPDGPAYLYLREEEAADTLAVFRDGDGGAATVLPADVQVRVRNGTATPGQAGDVTRGLAGLGFGTLVPDTDVPPGLPTIVSHAPGDEAEAQTVARAVAGPVTYQADPTLEDGLVVLITGTDWAGVAPALRPPDDVEAPAAVDVPATSEADPPGPSSTTVPAAPDGDAPAGDVDDPDDPAFFRAAEPAPGADCALTP</sequence>
<dbReference type="InterPro" id="IPR050922">
    <property type="entry name" value="LytR/CpsA/Psr_CW_biosynth"/>
</dbReference>
<evidence type="ECO:0000259" key="5">
    <source>
        <dbReference type="Pfam" id="PF13399"/>
    </source>
</evidence>
<dbReference type="EMBL" id="CP116942">
    <property type="protein sequence ID" value="WCO68603.1"/>
    <property type="molecule type" value="Genomic_DNA"/>
</dbReference>
<feature type="compositionally biased region" description="Low complexity" evidence="2">
    <location>
        <begin position="458"/>
        <end position="468"/>
    </location>
</feature>
<keyword evidence="7" id="KW-1185">Reference proteome</keyword>
<evidence type="ECO:0000313" key="7">
    <source>
        <dbReference type="Proteomes" id="UP001216390"/>
    </source>
</evidence>
<evidence type="ECO:0000256" key="2">
    <source>
        <dbReference type="SAM" id="MobiDB-lite"/>
    </source>
</evidence>
<proteinExistence type="inferred from homology"/>
<dbReference type="PANTHER" id="PTHR33392">
    <property type="entry name" value="POLYISOPRENYL-TEICHOIC ACID--PEPTIDOGLYCAN TEICHOIC ACID TRANSFERASE TAGU"/>
    <property type="match status" value="1"/>
</dbReference>
<dbReference type="NCBIfam" id="TIGR00350">
    <property type="entry name" value="lytR_cpsA_psr"/>
    <property type="match status" value="1"/>
</dbReference>
<evidence type="ECO:0000313" key="6">
    <source>
        <dbReference type="EMBL" id="WCO68603.1"/>
    </source>
</evidence>
<evidence type="ECO:0000256" key="3">
    <source>
        <dbReference type="SAM" id="SignalP"/>
    </source>
</evidence>
<evidence type="ECO:0000256" key="1">
    <source>
        <dbReference type="ARBA" id="ARBA00006068"/>
    </source>
</evidence>
<accession>A0AAF0BX08</accession>
<feature type="domain" description="LytR/CpsA/Psr regulator C-terminal" evidence="5">
    <location>
        <begin position="334"/>
        <end position="420"/>
    </location>
</feature>
<dbReference type="Pfam" id="PF03816">
    <property type="entry name" value="LytR_cpsA_psr"/>
    <property type="match status" value="1"/>
</dbReference>
<dbReference type="RefSeq" id="WP_272738119.1">
    <property type="nucleotide sequence ID" value="NZ_CP116942.1"/>
</dbReference>
<dbReference type="Proteomes" id="UP001216390">
    <property type="component" value="Chromosome"/>
</dbReference>
<feature type="chain" id="PRO_5042136668" evidence="3">
    <location>
        <begin position="21"/>
        <end position="494"/>
    </location>
</feature>
<evidence type="ECO:0000259" key="4">
    <source>
        <dbReference type="Pfam" id="PF03816"/>
    </source>
</evidence>
<dbReference type="Pfam" id="PF13399">
    <property type="entry name" value="LytR_C"/>
    <property type="match status" value="1"/>
</dbReference>
<feature type="region of interest" description="Disordered" evidence="2">
    <location>
        <begin position="440"/>
        <end position="494"/>
    </location>
</feature>
<gene>
    <name evidence="6" type="ORF">PO878_07655</name>
</gene>
<organism evidence="6 7">
    <name type="scientific">Iamia majanohamensis</name>
    <dbReference type="NCBI Taxonomy" id="467976"/>
    <lineage>
        <taxon>Bacteria</taxon>
        <taxon>Bacillati</taxon>
        <taxon>Actinomycetota</taxon>
        <taxon>Acidimicrobiia</taxon>
        <taxon>Acidimicrobiales</taxon>
        <taxon>Iamiaceae</taxon>
        <taxon>Iamia</taxon>
    </lineage>
</organism>
<dbReference type="KEGG" id="ima:PO878_07655"/>